<dbReference type="GO" id="GO:0045900">
    <property type="term" value="P:negative regulation of translational elongation"/>
    <property type="evidence" value="ECO:0007669"/>
    <property type="project" value="TreeGrafter"/>
</dbReference>
<dbReference type="HAMAP" id="MF_00839">
    <property type="entry name" value="HPF"/>
    <property type="match status" value="1"/>
</dbReference>
<accession>A0A5D3WPW2</accession>
<comment type="subcellular location">
    <subcellularLocation>
        <location evidence="5">Cytoplasm</location>
    </subcellularLocation>
</comment>
<evidence type="ECO:0000256" key="1">
    <source>
        <dbReference type="ARBA" id="ARBA00022490"/>
    </source>
</evidence>
<evidence type="ECO:0000256" key="4">
    <source>
        <dbReference type="ARBA" id="ARBA00041148"/>
    </source>
</evidence>
<evidence type="ECO:0000313" key="8">
    <source>
        <dbReference type="Proteomes" id="UP000324159"/>
    </source>
</evidence>
<dbReference type="Gene3D" id="3.30.160.100">
    <property type="entry name" value="Ribosome hibernation promotion factor-like"/>
    <property type="match status" value="1"/>
</dbReference>
<evidence type="ECO:0000256" key="3">
    <source>
        <dbReference type="ARBA" id="ARBA00038695"/>
    </source>
</evidence>
<dbReference type="InterPro" id="IPR032528">
    <property type="entry name" value="Ribosom_S30AE_C"/>
</dbReference>
<proteinExistence type="inferred from homology"/>
<dbReference type="PANTHER" id="PTHR33231">
    <property type="entry name" value="30S RIBOSOMAL PROTEIN"/>
    <property type="match status" value="1"/>
</dbReference>
<comment type="caution">
    <text evidence="7">The sequence shown here is derived from an EMBL/GenBank/DDBJ whole genome shotgun (WGS) entry which is preliminary data.</text>
</comment>
<comment type="subunit">
    <text evidence="3">Associates exclusively with 100S ribosomes, which are dimers of 70S ribosomes.</text>
</comment>
<dbReference type="AlphaFoldDB" id="A0A5D3WPW2"/>
<dbReference type="Proteomes" id="UP000324159">
    <property type="component" value="Unassembled WGS sequence"/>
</dbReference>
<evidence type="ECO:0000313" key="7">
    <source>
        <dbReference type="EMBL" id="TYO99510.1"/>
    </source>
</evidence>
<dbReference type="OrthoDB" id="9794975at2"/>
<evidence type="ECO:0000259" key="6">
    <source>
        <dbReference type="Pfam" id="PF16321"/>
    </source>
</evidence>
<dbReference type="GO" id="GO:0022627">
    <property type="term" value="C:cytosolic small ribosomal subunit"/>
    <property type="evidence" value="ECO:0007669"/>
    <property type="project" value="TreeGrafter"/>
</dbReference>
<dbReference type="NCBIfam" id="TIGR00741">
    <property type="entry name" value="yfiA"/>
    <property type="match status" value="1"/>
</dbReference>
<dbReference type="EMBL" id="VNIB01000002">
    <property type="protein sequence ID" value="TYO99510.1"/>
    <property type="molecule type" value="Genomic_DNA"/>
</dbReference>
<dbReference type="SUPFAM" id="SSF69754">
    <property type="entry name" value="Ribosome binding protein Y (YfiA homologue)"/>
    <property type="match status" value="1"/>
</dbReference>
<dbReference type="RefSeq" id="WP_148894681.1">
    <property type="nucleotide sequence ID" value="NZ_VNIB01000002.1"/>
</dbReference>
<dbReference type="InterPro" id="IPR036567">
    <property type="entry name" value="RHF-like"/>
</dbReference>
<sequence length="183" mass="21189">MQVTTTFRHMEVSAPIREYLEEKLARVKKYIDEPIDAQAVLSVEKKIRHCVEVTLVAKGIIIKGTETTNDMYAAIDSAVDKIERQLRRYKERIKRHKPLSGRERQVRKAIVQAESLEEVDAEPVIIRTETFFVKPMSVEEAVMQMDLLEKNFLVFTDADTEELNVVYRRSDGNYGLITSQQKD</sequence>
<keyword evidence="8" id="KW-1185">Reference proteome</keyword>
<dbReference type="CDD" id="cd00552">
    <property type="entry name" value="RaiA"/>
    <property type="match status" value="1"/>
</dbReference>
<name>A0A5D3WPW2_9BACT</name>
<dbReference type="Pfam" id="PF02482">
    <property type="entry name" value="Ribosomal_S30AE"/>
    <property type="match status" value="1"/>
</dbReference>
<comment type="function">
    <text evidence="5">Required for dimerization of active 70S ribosomes into 100S ribosomes in stationary phase; 100S ribosomes are translationally inactive and sometimes present during exponential growth.</text>
</comment>
<evidence type="ECO:0000256" key="2">
    <source>
        <dbReference type="ARBA" id="ARBA00022845"/>
    </source>
</evidence>
<protein>
    <recommendedName>
        <fullName evidence="4 5">Ribosome hibernation promoting factor</fullName>
        <shortName evidence="5">HPF</shortName>
    </recommendedName>
</protein>
<comment type="similarity">
    <text evidence="5">Belongs to the HPF/YfiA ribosome-associated protein family. Long HPF subfamily.</text>
</comment>
<organism evidence="7 8">
    <name type="scientific">Geothermobacter ehrlichii</name>
    <dbReference type="NCBI Taxonomy" id="213224"/>
    <lineage>
        <taxon>Bacteria</taxon>
        <taxon>Pseudomonadati</taxon>
        <taxon>Thermodesulfobacteriota</taxon>
        <taxon>Desulfuromonadia</taxon>
        <taxon>Desulfuromonadales</taxon>
        <taxon>Geothermobacteraceae</taxon>
        <taxon>Geothermobacter</taxon>
    </lineage>
</organism>
<dbReference type="Pfam" id="PF16321">
    <property type="entry name" value="Ribosom_S30AE_C"/>
    <property type="match status" value="1"/>
</dbReference>
<keyword evidence="1 5" id="KW-0963">Cytoplasm</keyword>
<dbReference type="Gene3D" id="3.30.505.50">
    <property type="entry name" value="Sigma 54 modulation/S30EA ribosomal protein, C-terminal domain"/>
    <property type="match status" value="1"/>
</dbReference>
<dbReference type="FunFam" id="3.30.505.50:FF:000001">
    <property type="entry name" value="Ribosome hibernation promoting factor"/>
    <property type="match status" value="1"/>
</dbReference>
<dbReference type="InterPro" id="IPR034694">
    <property type="entry name" value="HPF_long/plastid"/>
</dbReference>
<dbReference type="InterPro" id="IPR003489">
    <property type="entry name" value="RHF/RaiA"/>
</dbReference>
<reference evidence="7 8" key="1">
    <citation type="submission" date="2019-07" db="EMBL/GenBank/DDBJ databases">
        <title>Genomic Encyclopedia of Type Strains, Phase IV (KMG-IV): sequencing the most valuable type-strain genomes for metagenomic binning, comparative biology and taxonomic classification.</title>
        <authorList>
            <person name="Goeker M."/>
        </authorList>
    </citation>
    <scope>NUCLEOTIDE SEQUENCE [LARGE SCALE GENOMIC DNA]</scope>
    <source>
        <strain evidence="7 8">SS015</strain>
    </source>
</reference>
<dbReference type="InterPro" id="IPR050574">
    <property type="entry name" value="HPF/YfiA_ribosome-assoc"/>
</dbReference>
<keyword evidence="2 5" id="KW-0810">Translation regulation</keyword>
<gene>
    <name evidence="5" type="primary">hpf</name>
    <name evidence="7" type="ORF">EDC39_10232</name>
</gene>
<feature type="domain" description="Sigma 54 modulation/S30EA ribosomal protein C-terminal" evidence="6">
    <location>
        <begin position="121"/>
        <end position="176"/>
    </location>
</feature>
<dbReference type="GO" id="GO:0043024">
    <property type="term" value="F:ribosomal small subunit binding"/>
    <property type="evidence" value="ECO:0007669"/>
    <property type="project" value="TreeGrafter"/>
</dbReference>
<dbReference type="PANTHER" id="PTHR33231:SF1">
    <property type="entry name" value="30S RIBOSOMAL PROTEIN"/>
    <property type="match status" value="1"/>
</dbReference>
<evidence type="ECO:0000256" key="5">
    <source>
        <dbReference type="HAMAP-Rule" id="MF_00839"/>
    </source>
</evidence>
<dbReference type="InterPro" id="IPR038416">
    <property type="entry name" value="Ribosom_S30AE_C_sf"/>
</dbReference>
<comment type="subunit">
    <text evidence="5">Interacts with 100S ribosomes.</text>
</comment>